<organism evidence="2 3">
    <name type="scientific">Humibacter ginsenosidimutans</name>
    <dbReference type="NCBI Taxonomy" id="2599293"/>
    <lineage>
        <taxon>Bacteria</taxon>
        <taxon>Bacillati</taxon>
        <taxon>Actinomycetota</taxon>
        <taxon>Actinomycetes</taxon>
        <taxon>Micrococcales</taxon>
        <taxon>Microbacteriaceae</taxon>
        <taxon>Humibacter</taxon>
    </lineage>
</organism>
<dbReference type="InterPro" id="IPR024747">
    <property type="entry name" value="Pyridox_Oxase-rel"/>
</dbReference>
<dbReference type="OrthoDB" id="116031at2"/>
<evidence type="ECO:0000256" key="1">
    <source>
        <dbReference type="SAM" id="MobiDB-lite"/>
    </source>
</evidence>
<evidence type="ECO:0000313" key="3">
    <source>
        <dbReference type="Proteomes" id="UP000320216"/>
    </source>
</evidence>
<protein>
    <submittedName>
        <fullName evidence="2">Pyridoxamine 5'-phosphate oxidase family protein</fullName>
    </submittedName>
</protein>
<dbReference type="Gene3D" id="2.30.110.10">
    <property type="entry name" value="Electron Transport, Fmn-binding Protein, Chain A"/>
    <property type="match status" value="1"/>
</dbReference>
<dbReference type="EMBL" id="CP042305">
    <property type="protein sequence ID" value="QDZ15731.1"/>
    <property type="molecule type" value="Genomic_DNA"/>
</dbReference>
<keyword evidence="3" id="KW-1185">Reference proteome</keyword>
<proteinExistence type="predicted"/>
<accession>A0A5B8M6C3</accession>
<dbReference type="RefSeq" id="WP_146321765.1">
    <property type="nucleotide sequence ID" value="NZ_CP042305.1"/>
</dbReference>
<dbReference type="PANTHER" id="PTHR34071">
    <property type="entry name" value="5-NITROIMIDAZOLE ANTIBIOTICS RESISTANCE PROTEIN, NIMA-FAMILY-RELATED PROTEIN-RELATED"/>
    <property type="match status" value="1"/>
</dbReference>
<dbReference type="InterPro" id="IPR012349">
    <property type="entry name" value="Split_barrel_FMN-bd"/>
</dbReference>
<feature type="region of interest" description="Disordered" evidence="1">
    <location>
        <begin position="1"/>
        <end position="23"/>
    </location>
</feature>
<gene>
    <name evidence="2" type="ORF">FPZ11_14055</name>
</gene>
<name>A0A5B8M6C3_9MICO</name>
<reference evidence="2 3" key="1">
    <citation type="submission" date="2019-07" db="EMBL/GenBank/DDBJ databases">
        <title>Full genome sequence of Humibacter sp. WJ7-1.</title>
        <authorList>
            <person name="Im W.-T."/>
        </authorList>
    </citation>
    <scope>NUCLEOTIDE SEQUENCE [LARGE SCALE GENOMIC DNA]</scope>
    <source>
        <strain evidence="2 3">WJ7-1</strain>
    </source>
</reference>
<dbReference type="KEGG" id="huw:FPZ11_14055"/>
<dbReference type="Proteomes" id="UP000320216">
    <property type="component" value="Chromosome"/>
</dbReference>
<sequence>MSTDATSADASDPQVSLEVRRKHDRQSYDPAVLEHILEEGIVAHVGMVRGGEPIVLPYLYAVGDLGDGLGRRMLLHGSTGGGLFLDAGTEGVPISATVTHIDSLVFARSLNDSSADYRSAMVYGRATVVPFELRQKALWIVGDHLMPGRRAEVREITGKELASTQVLQLPLDQVSVKVRAVGIGGESPEDGEDHGVWAGILPLSVTAAEPIVSAGTDAAAPVPASVTARAAELAARGRARAQLLGAAMRRP</sequence>
<dbReference type="Pfam" id="PF12900">
    <property type="entry name" value="Pyridox_ox_2"/>
    <property type="match status" value="1"/>
</dbReference>
<dbReference type="AlphaFoldDB" id="A0A5B8M6C3"/>
<dbReference type="PANTHER" id="PTHR34071:SF2">
    <property type="entry name" value="FLAVIN-NUCLEOTIDE-BINDING PROTEIN"/>
    <property type="match status" value="1"/>
</dbReference>
<dbReference type="SUPFAM" id="SSF50475">
    <property type="entry name" value="FMN-binding split barrel"/>
    <property type="match status" value="1"/>
</dbReference>
<evidence type="ECO:0000313" key="2">
    <source>
        <dbReference type="EMBL" id="QDZ15731.1"/>
    </source>
</evidence>